<feature type="compositionally biased region" description="Polar residues" evidence="1">
    <location>
        <begin position="81"/>
        <end position="102"/>
    </location>
</feature>
<evidence type="ECO:0000313" key="2">
    <source>
        <dbReference type="EMBL" id="CAD2151344.1"/>
    </source>
</evidence>
<protein>
    <submittedName>
        <fullName evidence="2">Uncharacterized protein</fullName>
    </submittedName>
</protein>
<gene>
    <name evidence="2" type="ORF">MENT_LOCUS10353</name>
</gene>
<proteinExistence type="predicted"/>
<dbReference type="AlphaFoldDB" id="A0A6V7UD01"/>
<organism evidence="2 3">
    <name type="scientific">Meloidogyne enterolobii</name>
    <name type="common">Root-knot nematode worm</name>
    <name type="synonym">Meloidogyne mayaguensis</name>
    <dbReference type="NCBI Taxonomy" id="390850"/>
    <lineage>
        <taxon>Eukaryota</taxon>
        <taxon>Metazoa</taxon>
        <taxon>Ecdysozoa</taxon>
        <taxon>Nematoda</taxon>
        <taxon>Chromadorea</taxon>
        <taxon>Rhabditida</taxon>
        <taxon>Tylenchina</taxon>
        <taxon>Tylenchomorpha</taxon>
        <taxon>Tylenchoidea</taxon>
        <taxon>Meloidogynidae</taxon>
        <taxon>Meloidogyninae</taxon>
        <taxon>Meloidogyne</taxon>
    </lineage>
</organism>
<feature type="region of interest" description="Disordered" evidence="1">
    <location>
        <begin position="80"/>
        <end position="102"/>
    </location>
</feature>
<name>A0A6V7UD01_MELEN</name>
<evidence type="ECO:0000256" key="1">
    <source>
        <dbReference type="SAM" id="MobiDB-lite"/>
    </source>
</evidence>
<sequence>MLRKRNSKSGMNKIKEMNVRIDQSQIRRLCPPIHHHPLIINPHPIISFFFSPPLHIKSVNSFAVISFDLRRHRRALPICRQSASTTPKTSHYSSLNNKQTNT</sequence>
<evidence type="ECO:0000313" key="3">
    <source>
        <dbReference type="Proteomes" id="UP000580250"/>
    </source>
</evidence>
<dbReference type="EMBL" id="CAJEWN010000048">
    <property type="protein sequence ID" value="CAD2151344.1"/>
    <property type="molecule type" value="Genomic_DNA"/>
</dbReference>
<comment type="caution">
    <text evidence="2">The sequence shown here is derived from an EMBL/GenBank/DDBJ whole genome shotgun (WGS) entry which is preliminary data.</text>
</comment>
<dbReference type="Proteomes" id="UP000580250">
    <property type="component" value="Unassembled WGS sequence"/>
</dbReference>
<accession>A0A6V7UD01</accession>
<reference evidence="2 3" key="1">
    <citation type="submission" date="2020-08" db="EMBL/GenBank/DDBJ databases">
        <authorList>
            <person name="Koutsovoulos G."/>
            <person name="Danchin GJ E."/>
        </authorList>
    </citation>
    <scope>NUCLEOTIDE SEQUENCE [LARGE SCALE GENOMIC DNA]</scope>
</reference>